<reference evidence="2 3" key="1">
    <citation type="journal article" date="2023" name="Plants (Basel)">
        <title>Bridging the Gap: Combining Genomics and Transcriptomics Approaches to Understand Stylosanthes scabra, an Orphan Legume from the Brazilian Caatinga.</title>
        <authorList>
            <person name="Ferreira-Neto J.R.C."/>
            <person name="da Silva M.D."/>
            <person name="Binneck E."/>
            <person name="de Melo N.F."/>
            <person name="da Silva R.H."/>
            <person name="de Melo A.L.T.M."/>
            <person name="Pandolfi V."/>
            <person name="Bustamante F.O."/>
            <person name="Brasileiro-Vidal A.C."/>
            <person name="Benko-Iseppon A.M."/>
        </authorList>
    </citation>
    <scope>NUCLEOTIDE SEQUENCE [LARGE SCALE GENOMIC DNA]</scope>
    <source>
        <tissue evidence="2">Leaves</tissue>
    </source>
</reference>
<protein>
    <recommendedName>
        <fullName evidence="1">Reverse transcriptase zinc-binding domain-containing protein</fullName>
    </recommendedName>
</protein>
<dbReference type="EMBL" id="JASCZI010000092">
    <property type="protein sequence ID" value="MED6108556.1"/>
    <property type="molecule type" value="Genomic_DNA"/>
</dbReference>
<comment type="caution">
    <text evidence="2">The sequence shown here is derived from an EMBL/GenBank/DDBJ whole genome shotgun (WGS) entry which is preliminary data.</text>
</comment>
<dbReference type="InterPro" id="IPR026960">
    <property type="entry name" value="RVT-Znf"/>
</dbReference>
<sequence length="171" mass="19826">MAATGRMWGQPMMKHTFDSLWCGLVPPRIEMMAWFALTGGLNTREVLLRRGVIGQGEEKCILCNEEMETWMVVKVKVPKVHDREEARRVMQKPMWWNCCYFGSNENKYIVGGYMSNERGNTTCWMGDEIRNVFVGEAHLYGLENALQFMLEEANMENEEITMASTRKDIVQ</sequence>
<organism evidence="2 3">
    <name type="scientific">Stylosanthes scabra</name>
    <dbReference type="NCBI Taxonomy" id="79078"/>
    <lineage>
        <taxon>Eukaryota</taxon>
        <taxon>Viridiplantae</taxon>
        <taxon>Streptophyta</taxon>
        <taxon>Embryophyta</taxon>
        <taxon>Tracheophyta</taxon>
        <taxon>Spermatophyta</taxon>
        <taxon>Magnoliopsida</taxon>
        <taxon>eudicotyledons</taxon>
        <taxon>Gunneridae</taxon>
        <taxon>Pentapetalae</taxon>
        <taxon>rosids</taxon>
        <taxon>fabids</taxon>
        <taxon>Fabales</taxon>
        <taxon>Fabaceae</taxon>
        <taxon>Papilionoideae</taxon>
        <taxon>50 kb inversion clade</taxon>
        <taxon>dalbergioids sensu lato</taxon>
        <taxon>Dalbergieae</taxon>
        <taxon>Pterocarpus clade</taxon>
        <taxon>Stylosanthes</taxon>
    </lineage>
</organism>
<evidence type="ECO:0000313" key="3">
    <source>
        <dbReference type="Proteomes" id="UP001341840"/>
    </source>
</evidence>
<accession>A0ABU6Q9K2</accession>
<evidence type="ECO:0000259" key="1">
    <source>
        <dbReference type="Pfam" id="PF13966"/>
    </source>
</evidence>
<keyword evidence="3" id="KW-1185">Reference proteome</keyword>
<name>A0ABU6Q9K2_9FABA</name>
<proteinExistence type="predicted"/>
<feature type="domain" description="Reverse transcriptase zinc-binding" evidence="1">
    <location>
        <begin position="15"/>
        <end position="70"/>
    </location>
</feature>
<gene>
    <name evidence="2" type="ORF">PIB30_025205</name>
</gene>
<dbReference type="Pfam" id="PF13966">
    <property type="entry name" value="zf-RVT"/>
    <property type="match status" value="1"/>
</dbReference>
<evidence type="ECO:0000313" key="2">
    <source>
        <dbReference type="EMBL" id="MED6108556.1"/>
    </source>
</evidence>
<dbReference type="Proteomes" id="UP001341840">
    <property type="component" value="Unassembled WGS sequence"/>
</dbReference>